<reference evidence="10 11" key="1">
    <citation type="submission" date="2019-12" db="EMBL/GenBank/DDBJ databases">
        <title>Maritimibacter sp. nov. sp. isolated from sea sand.</title>
        <authorList>
            <person name="Kim J."/>
            <person name="Jeong S.E."/>
            <person name="Jung H.S."/>
            <person name="Jeon C.O."/>
        </authorList>
    </citation>
    <scope>NUCLEOTIDE SEQUENCE [LARGE SCALE GENOMIC DNA]</scope>
    <source>
        <strain evidence="10 11">DP07</strain>
    </source>
</reference>
<sequence>MQSSLFRTALVLALMSMVGPFAIDMFLPALPAIAGDLRVAEPVAQNTITFYFLAFGVSQLVYGPVSDMVGRKAPIFAGLAIFAAGSVWAGLAGSIEALVAARFVQGIGGAAVMVIPRAIIRDMYTGHEATRLMSLIMLVISVSPMLAPLAGSGVIALVGWRGVFVFMALASVACIAMAATLQPETLPADRRVPVNLRALWAGARTLMRSGPFLGLTLIGAFGMASFFVFISFAPFVYVETFGLTPTQFSLFFAINAGGFFGASQLAGPLGQRFTARRVMLWGTLGFAAFTVALFVVGSLGGATLAAITAFLFMGNGFMGLVIPTSMVMALEEHGEIAGLASSLGGTLQMLVGGLAVVAAGPFFDGTALPMLAAIALCATASVALALVTLRAAPATA</sequence>
<feature type="transmembrane region" description="Helical" evidence="8">
    <location>
        <begin position="278"/>
        <end position="296"/>
    </location>
</feature>
<dbReference type="PROSITE" id="PS50850">
    <property type="entry name" value="MFS"/>
    <property type="match status" value="1"/>
</dbReference>
<dbReference type="PANTHER" id="PTHR23502:SF132">
    <property type="entry name" value="POLYAMINE TRANSPORTER 2-RELATED"/>
    <property type="match status" value="1"/>
</dbReference>
<feature type="transmembrane region" description="Helical" evidence="8">
    <location>
        <begin position="248"/>
        <end position="266"/>
    </location>
</feature>
<dbReference type="Pfam" id="PF07690">
    <property type="entry name" value="MFS_1"/>
    <property type="match status" value="1"/>
</dbReference>
<evidence type="ECO:0000256" key="5">
    <source>
        <dbReference type="ARBA" id="ARBA00022692"/>
    </source>
</evidence>
<dbReference type="GO" id="GO:0005886">
    <property type="term" value="C:plasma membrane"/>
    <property type="evidence" value="ECO:0007669"/>
    <property type="project" value="UniProtKB-SubCell"/>
</dbReference>
<dbReference type="NCBIfam" id="TIGR00710">
    <property type="entry name" value="efflux_Bcr_CflA"/>
    <property type="match status" value="1"/>
</dbReference>
<evidence type="ECO:0000256" key="1">
    <source>
        <dbReference type="ARBA" id="ARBA00004651"/>
    </source>
</evidence>
<feature type="domain" description="Major facilitator superfamily (MFS) profile" evidence="9">
    <location>
        <begin position="8"/>
        <end position="396"/>
    </location>
</feature>
<evidence type="ECO:0000256" key="7">
    <source>
        <dbReference type="ARBA" id="ARBA00023136"/>
    </source>
</evidence>
<feature type="transmembrane region" description="Helical" evidence="8">
    <location>
        <begin position="44"/>
        <end position="63"/>
    </location>
</feature>
<feature type="transmembrane region" description="Helical" evidence="8">
    <location>
        <begin position="302"/>
        <end position="324"/>
    </location>
</feature>
<keyword evidence="5 8" id="KW-0812">Transmembrane</keyword>
<accession>A0A845M3H6</accession>
<evidence type="ECO:0000256" key="8">
    <source>
        <dbReference type="RuleBase" id="RU365088"/>
    </source>
</evidence>
<evidence type="ECO:0000256" key="4">
    <source>
        <dbReference type="ARBA" id="ARBA00022475"/>
    </source>
</evidence>
<evidence type="ECO:0000256" key="2">
    <source>
        <dbReference type="ARBA" id="ARBA00006236"/>
    </source>
</evidence>
<comment type="caution">
    <text evidence="10">The sequence shown here is derived from an EMBL/GenBank/DDBJ whole genome shotgun (WGS) entry which is preliminary data.</text>
</comment>
<dbReference type="Proteomes" id="UP000467322">
    <property type="component" value="Unassembled WGS sequence"/>
</dbReference>
<feature type="transmembrane region" description="Helical" evidence="8">
    <location>
        <begin position="212"/>
        <end position="236"/>
    </location>
</feature>
<keyword evidence="4" id="KW-1003">Cell membrane</keyword>
<keyword evidence="7 8" id="KW-0472">Membrane</keyword>
<evidence type="ECO:0000313" key="10">
    <source>
        <dbReference type="EMBL" id="MZR12928.1"/>
    </source>
</evidence>
<comment type="caution">
    <text evidence="8">Lacks conserved residue(s) required for the propagation of feature annotation.</text>
</comment>
<name>A0A845M3H6_9RHOB</name>
<feature type="transmembrane region" description="Helical" evidence="8">
    <location>
        <begin position="99"/>
        <end position="120"/>
    </location>
</feature>
<keyword evidence="8" id="KW-0997">Cell inner membrane</keyword>
<organism evidence="10 11">
    <name type="scientific">Maritimibacter harenae</name>
    <dbReference type="NCBI Taxonomy" id="2606218"/>
    <lineage>
        <taxon>Bacteria</taxon>
        <taxon>Pseudomonadati</taxon>
        <taxon>Pseudomonadota</taxon>
        <taxon>Alphaproteobacteria</taxon>
        <taxon>Rhodobacterales</taxon>
        <taxon>Roseobacteraceae</taxon>
        <taxon>Maritimibacter</taxon>
    </lineage>
</organism>
<dbReference type="CDD" id="cd17320">
    <property type="entry name" value="MFS_MdfA_MDR_like"/>
    <property type="match status" value="1"/>
</dbReference>
<dbReference type="InterPro" id="IPR011701">
    <property type="entry name" value="MFS"/>
</dbReference>
<dbReference type="EMBL" id="WTUX01000011">
    <property type="protein sequence ID" value="MZR12928.1"/>
    <property type="molecule type" value="Genomic_DNA"/>
</dbReference>
<dbReference type="AlphaFoldDB" id="A0A845M3H6"/>
<dbReference type="GO" id="GO:1990961">
    <property type="term" value="P:xenobiotic detoxification by transmembrane export across the plasma membrane"/>
    <property type="evidence" value="ECO:0007669"/>
    <property type="project" value="InterPro"/>
</dbReference>
<comment type="similarity">
    <text evidence="2 8">Belongs to the major facilitator superfamily. Bcr/CmlA family.</text>
</comment>
<feature type="transmembrane region" description="Helical" evidence="8">
    <location>
        <begin position="368"/>
        <end position="389"/>
    </location>
</feature>
<keyword evidence="6 8" id="KW-1133">Transmembrane helix</keyword>
<dbReference type="PANTHER" id="PTHR23502">
    <property type="entry name" value="MAJOR FACILITATOR SUPERFAMILY"/>
    <property type="match status" value="1"/>
</dbReference>
<dbReference type="SUPFAM" id="SSF103473">
    <property type="entry name" value="MFS general substrate transporter"/>
    <property type="match status" value="1"/>
</dbReference>
<feature type="transmembrane region" description="Helical" evidence="8">
    <location>
        <begin position="163"/>
        <end position="181"/>
    </location>
</feature>
<dbReference type="InterPro" id="IPR004812">
    <property type="entry name" value="Efflux_drug-R_Bcr/CmlA"/>
</dbReference>
<evidence type="ECO:0000259" key="9">
    <source>
        <dbReference type="PROSITE" id="PS50850"/>
    </source>
</evidence>
<evidence type="ECO:0000256" key="6">
    <source>
        <dbReference type="ARBA" id="ARBA00022989"/>
    </source>
</evidence>
<gene>
    <name evidence="10" type="ORF">GQE99_07835</name>
</gene>
<dbReference type="InterPro" id="IPR036259">
    <property type="entry name" value="MFS_trans_sf"/>
</dbReference>
<keyword evidence="3 8" id="KW-0813">Transport</keyword>
<proteinExistence type="inferred from homology"/>
<dbReference type="RefSeq" id="WP_161351043.1">
    <property type="nucleotide sequence ID" value="NZ_WTUX01000011.1"/>
</dbReference>
<keyword evidence="11" id="KW-1185">Reference proteome</keyword>
<dbReference type="Gene3D" id="1.20.1720.10">
    <property type="entry name" value="Multidrug resistance protein D"/>
    <property type="match status" value="1"/>
</dbReference>
<dbReference type="InterPro" id="IPR020846">
    <property type="entry name" value="MFS_dom"/>
</dbReference>
<evidence type="ECO:0000313" key="11">
    <source>
        <dbReference type="Proteomes" id="UP000467322"/>
    </source>
</evidence>
<feature type="transmembrane region" description="Helical" evidence="8">
    <location>
        <begin position="336"/>
        <end position="362"/>
    </location>
</feature>
<protein>
    <recommendedName>
        <fullName evidence="8">Bcr/CflA family efflux transporter</fullName>
    </recommendedName>
</protein>
<comment type="subcellular location">
    <subcellularLocation>
        <location evidence="8">Cell inner membrane</location>
        <topology evidence="8">Multi-pass membrane protein</topology>
    </subcellularLocation>
    <subcellularLocation>
        <location evidence="1">Cell membrane</location>
        <topology evidence="1">Multi-pass membrane protein</topology>
    </subcellularLocation>
</comment>
<feature type="transmembrane region" description="Helical" evidence="8">
    <location>
        <begin position="75"/>
        <end position="93"/>
    </location>
</feature>
<evidence type="ECO:0000256" key="3">
    <source>
        <dbReference type="ARBA" id="ARBA00022448"/>
    </source>
</evidence>
<feature type="transmembrane region" description="Helical" evidence="8">
    <location>
        <begin position="132"/>
        <end position="157"/>
    </location>
</feature>
<dbReference type="GO" id="GO:0042910">
    <property type="term" value="F:xenobiotic transmembrane transporter activity"/>
    <property type="evidence" value="ECO:0007669"/>
    <property type="project" value="InterPro"/>
</dbReference>